<organism evidence="2">
    <name type="scientific">hydrothermal vent metagenome</name>
    <dbReference type="NCBI Taxonomy" id="652676"/>
    <lineage>
        <taxon>unclassified sequences</taxon>
        <taxon>metagenomes</taxon>
        <taxon>ecological metagenomes</taxon>
    </lineage>
</organism>
<evidence type="ECO:0008006" key="3">
    <source>
        <dbReference type="Google" id="ProtNLM"/>
    </source>
</evidence>
<feature type="transmembrane region" description="Helical" evidence="1">
    <location>
        <begin position="12"/>
        <end position="33"/>
    </location>
</feature>
<dbReference type="AlphaFoldDB" id="A0A3B1DI82"/>
<dbReference type="EMBL" id="UOGG01000156">
    <property type="protein sequence ID" value="VAX31405.1"/>
    <property type="molecule type" value="Genomic_DNA"/>
</dbReference>
<feature type="transmembrane region" description="Helical" evidence="1">
    <location>
        <begin position="63"/>
        <end position="84"/>
    </location>
</feature>
<sequence>MKRLRKAIKRNIIAGLLVTVPVALTYLVLAFVIRNVDQAMGPVTDKLFEPDALKWMVEYHIPGMGFIILIVFIGIVGLFGTNFFGKAILSSSERILDNVPVVRVIYSSIKKVVTTISETETPSFQNMVLLTYPREPLKTLGIVCGTTKGEISEKANEEAINVFVPTSPNPTTGFLLMVAKKDLVYLNMSVEEGLKMIISFGMVNSDKKPQPEKMQEAVKEDA</sequence>
<keyword evidence="1" id="KW-0472">Membrane</keyword>
<gene>
    <name evidence="2" type="ORF">MNBD_NITROSPINAE05-576</name>
</gene>
<proteinExistence type="predicted"/>
<keyword evidence="1" id="KW-0812">Transmembrane</keyword>
<dbReference type="PANTHER" id="PTHR31876:SF26">
    <property type="entry name" value="PROTEIN LIKE COV 2"/>
    <property type="match status" value="1"/>
</dbReference>
<dbReference type="Pfam" id="PF04367">
    <property type="entry name" value="DUF502"/>
    <property type="match status" value="1"/>
</dbReference>
<dbReference type="InterPro" id="IPR007462">
    <property type="entry name" value="COV1-like"/>
</dbReference>
<name>A0A3B1DI82_9ZZZZ</name>
<dbReference type="PANTHER" id="PTHR31876">
    <property type="entry name" value="COV-LIKE PROTEIN 1"/>
    <property type="match status" value="1"/>
</dbReference>
<accession>A0A3B1DI82</accession>
<reference evidence="2" key="1">
    <citation type="submission" date="2018-06" db="EMBL/GenBank/DDBJ databases">
        <authorList>
            <person name="Zhirakovskaya E."/>
        </authorList>
    </citation>
    <scope>NUCLEOTIDE SEQUENCE</scope>
</reference>
<evidence type="ECO:0000256" key="1">
    <source>
        <dbReference type="SAM" id="Phobius"/>
    </source>
</evidence>
<evidence type="ECO:0000313" key="2">
    <source>
        <dbReference type="EMBL" id="VAX31405.1"/>
    </source>
</evidence>
<protein>
    <recommendedName>
        <fullName evidence="3">Transporter</fullName>
    </recommendedName>
</protein>
<keyword evidence="1" id="KW-1133">Transmembrane helix</keyword>